<evidence type="ECO:0000256" key="1">
    <source>
        <dbReference type="SAM" id="MobiDB-lite"/>
    </source>
</evidence>
<feature type="region of interest" description="Disordered" evidence="1">
    <location>
        <begin position="32"/>
        <end position="61"/>
    </location>
</feature>
<dbReference type="Proteomes" id="UP001371456">
    <property type="component" value="Unassembled WGS sequence"/>
</dbReference>
<name>A0AAN8YLV7_SOLBU</name>
<evidence type="ECO:0000313" key="2">
    <source>
        <dbReference type="EMBL" id="KAK6798744.1"/>
    </source>
</evidence>
<feature type="compositionally biased region" description="Polar residues" evidence="1">
    <location>
        <begin position="34"/>
        <end position="48"/>
    </location>
</feature>
<gene>
    <name evidence="2" type="ORF">RDI58_006447</name>
</gene>
<sequence length="61" mass="6621">MITYIQCRSITNHSNESIKRSNSHNQRMEVHQLGGSSVSITEAKNSGPSPGEGHNVSLVSK</sequence>
<reference evidence="2 3" key="1">
    <citation type="submission" date="2024-02" db="EMBL/GenBank/DDBJ databases">
        <title>de novo genome assembly of Solanum bulbocastanum strain 11H21.</title>
        <authorList>
            <person name="Hosaka A.J."/>
        </authorList>
    </citation>
    <scope>NUCLEOTIDE SEQUENCE [LARGE SCALE GENOMIC DNA]</scope>
    <source>
        <tissue evidence="2">Young leaves</tissue>
    </source>
</reference>
<evidence type="ECO:0000313" key="3">
    <source>
        <dbReference type="Proteomes" id="UP001371456"/>
    </source>
</evidence>
<protein>
    <submittedName>
        <fullName evidence="2">Uncharacterized protein</fullName>
    </submittedName>
</protein>
<accession>A0AAN8YLV7</accession>
<comment type="caution">
    <text evidence="2">The sequence shown here is derived from an EMBL/GenBank/DDBJ whole genome shotgun (WGS) entry which is preliminary data.</text>
</comment>
<dbReference type="EMBL" id="JBANQN010000002">
    <property type="protein sequence ID" value="KAK6798744.1"/>
    <property type="molecule type" value="Genomic_DNA"/>
</dbReference>
<dbReference type="AlphaFoldDB" id="A0AAN8YLV7"/>
<keyword evidence="3" id="KW-1185">Reference proteome</keyword>
<organism evidence="2 3">
    <name type="scientific">Solanum bulbocastanum</name>
    <name type="common">Wild potato</name>
    <dbReference type="NCBI Taxonomy" id="147425"/>
    <lineage>
        <taxon>Eukaryota</taxon>
        <taxon>Viridiplantae</taxon>
        <taxon>Streptophyta</taxon>
        <taxon>Embryophyta</taxon>
        <taxon>Tracheophyta</taxon>
        <taxon>Spermatophyta</taxon>
        <taxon>Magnoliopsida</taxon>
        <taxon>eudicotyledons</taxon>
        <taxon>Gunneridae</taxon>
        <taxon>Pentapetalae</taxon>
        <taxon>asterids</taxon>
        <taxon>lamiids</taxon>
        <taxon>Solanales</taxon>
        <taxon>Solanaceae</taxon>
        <taxon>Solanoideae</taxon>
        <taxon>Solaneae</taxon>
        <taxon>Solanum</taxon>
    </lineage>
</organism>
<proteinExistence type="predicted"/>